<feature type="transmembrane region" description="Helical" evidence="1">
    <location>
        <begin position="331"/>
        <end position="350"/>
    </location>
</feature>
<keyword evidence="4" id="KW-1185">Reference proteome</keyword>
<evidence type="ECO:0000313" key="4">
    <source>
        <dbReference type="Proteomes" id="UP000000269"/>
    </source>
</evidence>
<dbReference type="Pfam" id="PF00873">
    <property type="entry name" value="ACR_tran"/>
    <property type="match status" value="1"/>
</dbReference>
<dbReference type="Gene3D" id="1.20.1640.10">
    <property type="entry name" value="Multidrug efflux transporter AcrB transmembrane domain"/>
    <property type="match status" value="2"/>
</dbReference>
<dbReference type="STRING" id="350688.Clos_2611"/>
<protein>
    <submittedName>
        <fullName evidence="3">Acriflavin resistance protein</fullName>
    </submittedName>
</protein>
<feature type="transmembrane region" description="Helical" evidence="1">
    <location>
        <begin position="357"/>
        <end position="376"/>
    </location>
</feature>
<gene>
    <name evidence="3" type="ordered locus">Clos_2611</name>
</gene>
<dbReference type="HOGENOM" id="CLU_002755_1_2_9"/>
<dbReference type="GO" id="GO:0005886">
    <property type="term" value="C:plasma membrane"/>
    <property type="evidence" value="ECO:0007669"/>
    <property type="project" value="TreeGrafter"/>
</dbReference>
<feature type="transmembrane region" description="Helical" evidence="1">
    <location>
        <begin position="534"/>
        <end position="556"/>
    </location>
</feature>
<keyword evidence="1" id="KW-0812">Transmembrane</keyword>
<feature type="transmembrane region" description="Helical" evidence="1">
    <location>
        <begin position="993"/>
        <end position="1016"/>
    </location>
</feature>
<feature type="transmembrane region" description="Helical" evidence="1">
    <location>
        <begin position="388"/>
        <end position="408"/>
    </location>
</feature>
<dbReference type="RefSeq" id="WP_012160449.1">
    <property type="nucleotide sequence ID" value="NC_009922.1"/>
</dbReference>
<dbReference type="Gene3D" id="3.30.2090.10">
    <property type="entry name" value="Multidrug efflux transporter AcrB TolC docking domain, DN and DC subdomains"/>
    <property type="match status" value="2"/>
</dbReference>
<name>A8MK10_ALKOO</name>
<feature type="transmembrane region" description="Helical" evidence="1">
    <location>
        <begin position="12"/>
        <end position="34"/>
    </location>
</feature>
<organism evidence="3 4">
    <name type="scientific">Alkaliphilus oremlandii (strain OhILAs)</name>
    <name type="common">Clostridium oremlandii (strain OhILAs)</name>
    <dbReference type="NCBI Taxonomy" id="350688"/>
    <lineage>
        <taxon>Bacteria</taxon>
        <taxon>Bacillati</taxon>
        <taxon>Bacillota</taxon>
        <taxon>Clostridia</taxon>
        <taxon>Peptostreptococcales</taxon>
        <taxon>Natronincolaceae</taxon>
        <taxon>Alkaliphilus</taxon>
    </lineage>
</organism>
<evidence type="ECO:0000256" key="1">
    <source>
        <dbReference type="SAM" id="Phobius"/>
    </source>
</evidence>
<dbReference type="InterPro" id="IPR001036">
    <property type="entry name" value="Acrflvin-R"/>
</dbReference>
<keyword evidence="1" id="KW-0472">Membrane</keyword>
<dbReference type="AlphaFoldDB" id="A8MK10"/>
<reference evidence="4" key="1">
    <citation type="submission" date="2007-10" db="EMBL/GenBank/DDBJ databases">
        <title>Complete genome of Alkaliphilus oremlandii OhILAs.</title>
        <authorList>
            <person name="Copeland A."/>
            <person name="Lucas S."/>
            <person name="Lapidus A."/>
            <person name="Barry K."/>
            <person name="Detter J.C."/>
            <person name="Glavina del Rio T."/>
            <person name="Hammon N."/>
            <person name="Israni S."/>
            <person name="Dalin E."/>
            <person name="Tice H."/>
            <person name="Pitluck S."/>
            <person name="Chain P."/>
            <person name="Malfatti S."/>
            <person name="Shin M."/>
            <person name="Vergez L."/>
            <person name="Schmutz J."/>
            <person name="Larimer F."/>
            <person name="Land M."/>
            <person name="Hauser L."/>
            <person name="Kyrpides N."/>
            <person name="Mikhailova N."/>
            <person name="Stolz J.F."/>
            <person name="Dawson A."/>
            <person name="Fisher E."/>
            <person name="Crable B."/>
            <person name="Perera E."/>
            <person name="Lisak J."/>
            <person name="Ranganathan M."/>
            <person name="Basu P."/>
            <person name="Richardson P."/>
        </authorList>
    </citation>
    <scope>NUCLEOTIDE SEQUENCE [LARGE SCALE GENOMIC DNA]</scope>
    <source>
        <strain evidence="4">OhILAs</strain>
    </source>
</reference>
<dbReference type="PANTHER" id="PTHR32063:SF0">
    <property type="entry name" value="SWARMING MOTILITY PROTEIN SWRC"/>
    <property type="match status" value="1"/>
</dbReference>
<dbReference type="Proteomes" id="UP000000269">
    <property type="component" value="Chromosome"/>
</dbReference>
<dbReference type="PANTHER" id="PTHR32063">
    <property type="match status" value="1"/>
</dbReference>
<dbReference type="SUPFAM" id="SSF82866">
    <property type="entry name" value="Multidrug efflux transporter AcrB transmembrane domain"/>
    <property type="match status" value="2"/>
</dbReference>
<feature type="transmembrane region" description="Helical" evidence="1">
    <location>
        <begin position="857"/>
        <end position="875"/>
    </location>
</feature>
<dbReference type="SUPFAM" id="SSF82693">
    <property type="entry name" value="Multidrug efflux transporter AcrB pore domain, PN1, PN2, PC1 and PC2 subdomains"/>
    <property type="match status" value="3"/>
</dbReference>
<dbReference type="Gene3D" id="3.30.70.1320">
    <property type="entry name" value="Multidrug efflux transporter AcrB pore domain like"/>
    <property type="match status" value="1"/>
</dbReference>
<feature type="transmembrane region" description="Helical" evidence="1">
    <location>
        <begin position="460"/>
        <end position="479"/>
    </location>
</feature>
<dbReference type="Gene3D" id="3.30.70.1430">
    <property type="entry name" value="Multidrug efflux transporter AcrB pore domain"/>
    <property type="match status" value="2"/>
</dbReference>
<feature type="transmembrane region" description="Helical" evidence="1">
    <location>
        <begin position="961"/>
        <end position="981"/>
    </location>
</feature>
<dbReference type="InterPro" id="IPR000731">
    <property type="entry name" value="SSD"/>
</dbReference>
<dbReference type="eggNOG" id="COG0841">
    <property type="taxonomic scope" value="Bacteria"/>
</dbReference>
<dbReference type="EMBL" id="CP000853">
    <property type="protein sequence ID" value="ABW20142.1"/>
    <property type="molecule type" value="Genomic_DNA"/>
</dbReference>
<feature type="transmembrane region" description="Helical" evidence="1">
    <location>
        <begin position="913"/>
        <end position="940"/>
    </location>
</feature>
<dbReference type="Gene3D" id="3.30.70.1440">
    <property type="entry name" value="Multidrug efflux transporter AcrB pore domain"/>
    <property type="match status" value="1"/>
</dbReference>
<proteinExistence type="predicted"/>
<feature type="transmembrane region" description="Helical" evidence="1">
    <location>
        <begin position="428"/>
        <end position="448"/>
    </location>
</feature>
<accession>A8MK10</accession>
<dbReference type="OrthoDB" id="9757876at2"/>
<feature type="transmembrane region" description="Helical" evidence="1">
    <location>
        <begin position="887"/>
        <end position="907"/>
    </location>
</feature>
<dbReference type="PRINTS" id="PR00702">
    <property type="entry name" value="ACRIFLAVINRP"/>
</dbReference>
<dbReference type="InterPro" id="IPR027463">
    <property type="entry name" value="AcrB_DN_DC_subdom"/>
</dbReference>
<dbReference type="PROSITE" id="PS50156">
    <property type="entry name" value="SSD"/>
    <property type="match status" value="1"/>
</dbReference>
<feature type="domain" description="SSD" evidence="2">
    <location>
        <begin position="361"/>
        <end position="485"/>
    </location>
</feature>
<keyword evidence="1" id="KW-1133">Transmembrane helix</keyword>
<sequence>MNLSSLAVKRPVTITMIVLVVVLLGAISLTRLPIDLFPEIEVPVAVISTSYTGVGPQEIENLITKQIEGVIATVRNIDTVSSISSEGNSIVIAQFNNGTDMDFAALEMREKVDMIKGFLPDGATTPMVLKIDPNSMPIIQIALSTKGDLSGLQTLAEDTFSQRLERIDGVASVSVGGGFTSEVEILVEQNELASYGLSINQLSQLLSTANMNLPGGTVNKGEGKLSVRVSGEFKSLDDIRNTPITLGTGDVITLRDIGKVDLVNKDVSAISRTNGKDSINISVQKQSGKNTVQVAKLIQKEIQKLQRDYPNIEINIVLDSSTIITDSIDTVVNNVIVGSILAIVILYIFLKNIRTTLIIGLAIPISLIASFSLLYFNGITLNMMTLGGLALAVGMLVDSAIVVLENIYRFRSEGHSKEDAAIKGAAEVGMAITASTLTTVAVFLPIVFIDGIVGTIFKDFALTVTLSLGASLIVSLTLIPMLSSKILTLDEEDPSKKKKKLQPIYNIFDQMLNKVENIYRNLLNKSLKRRKTTVVVSIIVFFVSIAGLFGVGMEFIPAADEGTISINVNMPLGTQIDKVNNVARTIEEKLAEVEEIAVVFTNIGAGDILMGGSSGTNRGTISIVLNKLGERNRTTSQVAEEIRSLLKDIPGAEISVTETSSMGMMTSGTPISISIKGSELDMLEDISNDIKTMIDSVEGTREVKTSLSEAVPEVEVLVNKEKAAAYGLTTAQVASAVRGGASGTTVTKYKHGGEEIDVVVRAAGDFTDSLTNFGQISITTPMGINIPLSQVAEISVQKGPVQISRENQERVVTVTSQIVDRDLGSIHTDIVKKLQEYPMPEGYSYNIGGENEEMMDAFAQLSLALVLAVVLIYMVMAAQFESLIHPFIIMFTIPLAFSGGALALFITRRALGVTALIGVIMLAGIVVNNGIVLIDYINVLRKEGKERFDAIIIAGPVRLRPILMTTLTTILGLVPLALGIGEGAELQAPMATVVIGGLLLSTVLTLVLVPVMYTIFDDLSNSFKSKIKKVKKNSVEV</sequence>
<evidence type="ECO:0000259" key="2">
    <source>
        <dbReference type="PROSITE" id="PS50156"/>
    </source>
</evidence>
<dbReference type="GO" id="GO:0042910">
    <property type="term" value="F:xenobiotic transmembrane transporter activity"/>
    <property type="evidence" value="ECO:0007669"/>
    <property type="project" value="TreeGrafter"/>
</dbReference>
<evidence type="ECO:0000313" key="3">
    <source>
        <dbReference type="EMBL" id="ABW20142.1"/>
    </source>
</evidence>
<dbReference type="SUPFAM" id="SSF82714">
    <property type="entry name" value="Multidrug efflux transporter AcrB TolC docking domain, DN and DC subdomains"/>
    <property type="match status" value="2"/>
</dbReference>
<dbReference type="KEGG" id="aoe:Clos_2611"/>